<keyword evidence="3" id="KW-1003">Cell membrane</keyword>
<evidence type="ECO:0000313" key="10">
    <source>
        <dbReference type="Proteomes" id="UP000195755"/>
    </source>
</evidence>
<dbReference type="OrthoDB" id="9766798at2"/>
<protein>
    <submittedName>
        <fullName evidence="9">Membrane protein</fullName>
    </submittedName>
</protein>
<dbReference type="Proteomes" id="UP000195755">
    <property type="component" value="Chromosome"/>
</dbReference>
<feature type="transmembrane region" description="Helical" evidence="8">
    <location>
        <begin position="327"/>
        <end position="348"/>
    </location>
</feature>
<feature type="transmembrane region" description="Helical" evidence="8">
    <location>
        <begin position="234"/>
        <end position="251"/>
    </location>
</feature>
<keyword evidence="4 8" id="KW-0812">Transmembrane</keyword>
<feature type="transmembrane region" description="Helical" evidence="8">
    <location>
        <begin position="271"/>
        <end position="290"/>
    </location>
</feature>
<feature type="region of interest" description="Disordered" evidence="7">
    <location>
        <begin position="1"/>
        <end position="23"/>
    </location>
</feature>
<sequence>MALLTARTGHRPAPATGRGPGPGKLPGLAMAGGGVAVAWAVHELVPAVPMLTAAVVLGIASAHLPGVRAAVRGAARPGLTLAGKRLMRIGVVLLGLKLSLDDVLGLGWATVAMVVAVVAATFWGTLRLGRRLGLRGDQPLLIATGYSICGASAIGAVSEVSGSDEEDVATSVALVTLCGTLAIAVLPLLHHPLGLDDAQFGRWVGAGVHDVGQVVATAQTAGPAALTDAVLVKLMRVALLAPLVAAVAVSVRNRRRGPAKASGKRPPLVPLFVLGFLAMVAVRTTGWLPGGALDLAGHAQELLLAAALFGLGSAVHLPSLARTGGRVAALGLCSWVVIAGASYGGVLLTT</sequence>
<evidence type="ECO:0000256" key="7">
    <source>
        <dbReference type="SAM" id="MobiDB-lite"/>
    </source>
</evidence>
<organism evidence="9 10">
    <name type="scientific">Streptomyces albireticuli</name>
    <dbReference type="NCBI Taxonomy" id="1940"/>
    <lineage>
        <taxon>Bacteria</taxon>
        <taxon>Bacillati</taxon>
        <taxon>Actinomycetota</taxon>
        <taxon>Actinomycetes</taxon>
        <taxon>Kitasatosporales</taxon>
        <taxon>Streptomycetaceae</taxon>
        <taxon>Streptomyces</taxon>
    </lineage>
</organism>
<reference evidence="9 10" key="1">
    <citation type="submission" date="2017-06" db="EMBL/GenBank/DDBJ databases">
        <title>Streptomyces albireticuli Genome sequencing and assembly.</title>
        <authorList>
            <person name="Wang Y."/>
            <person name="Du B."/>
            <person name="Ding Y."/>
            <person name="Liu H."/>
            <person name="Hou Q."/>
            <person name="Liu K."/>
            <person name="Yao L."/>
            <person name="Wang C."/>
        </authorList>
    </citation>
    <scope>NUCLEOTIDE SEQUENCE [LARGE SCALE GENOMIC DNA]</scope>
    <source>
        <strain evidence="9 10">MDJK11</strain>
    </source>
</reference>
<dbReference type="RefSeq" id="WP_087927927.1">
    <property type="nucleotide sequence ID" value="NZ_CP021744.1"/>
</dbReference>
<dbReference type="KEGG" id="salj:SMD11_4273"/>
<proteinExistence type="inferred from homology"/>
<feature type="transmembrane region" description="Helical" evidence="8">
    <location>
        <begin position="302"/>
        <end position="321"/>
    </location>
</feature>
<name>A0A1Z2L6G3_9ACTN</name>
<evidence type="ECO:0000256" key="4">
    <source>
        <dbReference type="ARBA" id="ARBA00022692"/>
    </source>
</evidence>
<dbReference type="AlphaFoldDB" id="A0A1Z2L6G3"/>
<feature type="transmembrane region" description="Helical" evidence="8">
    <location>
        <begin position="106"/>
        <end position="128"/>
    </location>
</feature>
<feature type="transmembrane region" description="Helical" evidence="8">
    <location>
        <begin position="47"/>
        <end position="64"/>
    </location>
</feature>
<gene>
    <name evidence="9" type="ORF">SMD11_4273</name>
</gene>
<keyword evidence="5 8" id="KW-1133">Transmembrane helix</keyword>
<keyword evidence="6 8" id="KW-0472">Membrane</keyword>
<comment type="similarity">
    <text evidence="2">Belongs to the UPF0324 family.</text>
</comment>
<evidence type="ECO:0000256" key="6">
    <source>
        <dbReference type="ARBA" id="ARBA00023136"/>
    </source>
</evidence>
<evidence type="ECO:0000256" key="8">
    <source>
        <dbReference type="SAM" id="Phobius"/>
    </source>
</evidence>
<dbReference type="EMBL" id="CP021744">
    <property type="protein sequence ID" value="ARZ69880.1"/>
    <property type="molecule type" value="Genomic_DNA"/>
</dbReference>
<evidence type="ECO:0000256" key="2">
    <source>
        <dbReference type="ARBA" id="ARBA00007977"/>
    </source>
</evidence>
<evidence type="ECO:0000256" key="1">
    <source>
        <dbReference type="ARBA" id="ARBA00004651"/>
    </source>
</evidence>
<dbReference type="Pfam" id="PF03601">
    <property type="entry name" value="Cons_hypoth698"/>
    <property type="match status" value="1"/>
</dbReference>
<dbReference type="PANTHER" id="PTHR30106:SF2">
    <property type="entry name" value="UPF0324 INNER MEMBRANE PROTEIN YEIH"/>
    <property type="match status" value="1"/>
</dbReference>
<feature type="transmembrane region" description="Helical" evidence="8">
    <location>
        <begin position="140"/>
        <end position="157"/>
    </location>
</feature>
<comment type="subcellular location">
    <subcellularLocation>
        <location evidence="1">Cell membrane</location>
        <topology evidence="1">Multi-pass membrane protein</topology>
    </subcellularLocation>
</comment>
<dbReference type="InterPro" id="IPR018383">
    <property type="entry name" value="UPF0324_pro"/>
</dbReference>
<evidence type="ECO:0000256" key="5">
    <source>
        <dbReference type="ARBA" id="ARBA00022989"/>
    </source>
</evidence>
<dbReference type="GO" id="GO:0005886">
    <property type="term" value="C:plasma membrane"/>
    <property type="evidence" value="ECO:0007669"/>
    <property type="project" value="UniProtKB-SubCell"/>
</dbReference>
<evidence type="ECO:0000313" key="9">
    <source>
        <dbReference type="EMBL" id="ARZ69880.1"/>
    </source>
</evidence>
<evidence type="ECO:0000256" key="3">
    <source>
        <dbReference type="ARBA" id="ARBA00022475"/>
    </source>
</evidence>
<feature type="transmembrane region" description="Helical" evidence="8">
    <location>
        <begin position="169"/>
        <end position="189"/>
    </location>
</feature>
<dbReference type="PANTHER" id="PTHR30106">
    <property type="entry name" value="INNER MEMBRANE PROTEIN YEIH-RELATED"/>
    <property type="match status" value="1"/>
</dbReference>
<accession>A0A1Z2L6G3</accession>